<accession>K8P2L0</accession>
<reference evidence="3 4" key="1">
    <citation type="submission" date="2012-04" db="EMBL/GenBank/DDBJ databases">
        <title>The Genome Sequence of Afipia clevelandensis ATCC 49720.</title>
        <authorList>
            <consortium name="The Broad Institute Genome Sequencing Platform"/>
            <person name="Earl A."/>
            <person name="Ward D."/>
            <person name="Feldgarden M."/>
            <person name="Gevers D."/>
            <person name="Huys G."/>
            <person name="Walker B."/>
            <person name="Young S.K."/>
            <person name="Zeng Q."/>
            <person name="Gargeya S."/>
            <person name="Fitzgerald M."/>
            <person name="Haas B."/>
            <person name="Abouelleil A."/>
            <person name="Alvarado L."/>
            <person name="Arachchi H.M."/>
            <person name="Berlin A."/>
            <person name="Chapman S.B."/>
            <person name="Goldberg J."/>
            <person name="Griggs A."/>
            <person name="Gujja S."/>
            <person name="Hansen M."/>
            <person name="Howarth C."/>
            <person name="Imamovic A."/>
            <person name="Larimer J."/>
            <person name="McCowen C."/>
            <person name="Montmayeur A."/>
            <person name="Murphy C."/>
            <person name="Neiman D."/>
            <person name="Pearson M."/>
            <person name="Priest M."/>
            <person name="Roberts A."/>
            <person name="Saif S."/>
            <person name="Shea T."/>
            <person name="Sisk P."/>
            <person name="Sykes S."/>
            <person name="Wortman J."/>
            <person name="Nusbaum C."/>
            <person name="Birren B."/>
        </authorList>
    </citation>
    <scope>NUCLEOTIDE SEQUENCE [LARGE SCALE GENOMIC DNA]</scope>
    <source>
        <strain evidence="3 4">ATCC 49720</strain>
    </source>
</reference>
<evidence type="ECO:0000256" key="1">
    <source>
        <dbReference type="SAM" id="MobiDB-lite"/>
    </source>
</evidence>
<dbReference type="HOGENOM" id="CLU_449534_0_0_5"/>
<dbReference type="PATRIC" id="fig|883079.3.peg.3720"/>
<evidence type="ECO:0000313" key="3">
    <source>
        <dbReference type="EMBL" id="EKS32668.1"/>
    </source>
</evidence>
<comment type="caution">
    <text evidence="3">The sequence shown here is derived from an EMBL/GenBank/DDBJ whole genome shotgun (WGS) entry which is preliminary data.</text>
</comment>
<keyword evidence="4" id="KW-1185">Reference proteome</keyword>
<dbReference type="Proteomes" id="UP000001095">
    <property type="component" value="Unassembled WGS sequence"/>
</dbReference>
<gene>
    <name evidence="3" type="ORF">HMPREF9696_03645</name>
</gene>
<dbReference type="InterPro" id="IPR022081">
    <property type="entry name" value="DUF3631"/>
</dbReference>
<sequence length="607" mass="67381">MKNKNTTKAPGGIKRAKALAKAARKVVKVVGAKKKSVTTKALTVRDSLVGDVTADYLYKKYVLEPRVDFTTAGIPGAILYAADAAKLGERKVVLIGPEDIGLDIAAEKLADRLKVSSYILKRNADDAAHKRWAEKLDAAEGFVAVCHLERHAAVDACSGAKTYRIDLQRDDHRKAVHQSMELFAEHLLRAENIPFIRGEVQSMIGPVFPSLTAVLTILASYITRKRQEAADSNVSAKTRDDAASADDGSPPAEVAKPTRNSNETGELLSLISETFDRHAVLQKGYSSILALVVLHFWAFEAAQTSPIPVLQSFVPECGKSTVLELITKLSPRPKPTFGLTGPTLFELANAGHTLLFDEGDMFLSNKNDLIALFNVGFKRNGPLIRRAGGKEYRAWCPKVIAKIGKIEPEALATRCIVFRMHRKLAEEICEPLRNKHDVELKALAQRCEAWAREAVERLRGAEPQMPPGFTSRRADKWEPILAIAEDAGQEWTQHVHAVAQAIEAIDKEEPSIQELLIIDIKRVFDITGLDAMGSAGLVGFLKQMAERPWSEWGSNGQRRLAELLRNEHGIHVKNVRTPLQTKGYERAQFKELFKRYGQKPDQWWDGW</sequence>
<feature type="region of interest" description="Disordered" evidence="1">
    <location>
        <begin position="230"/>
        <end position="261"/>
    </location>
</feature>
<feature type="domain" description="DUF3631" evidence="2">
    <location>
        <begin position="419"/>
        <end position="596"/>
    </location>
</feature>
<evidence type="ECO:0000259" key="2">
    <source>
        <dbReference type="Pfam" id="PF12307"/>
    </source>
</evidence>
<protein>
    <recommendedName>
        <fullName evidence="2">DUF3631 domain-containing protein</fullName>
    </recommendedName>
</protein>
<organism evidence="3 4">
    <name type="scientific">Afipia clevelandensis ATCC 49720</name>
    <dbReference type="NCBI Taxonomy" id="883079"/>
    <lineage>
        <taxon>Bacteria</taxon>
        <taxon>Pseudomonadati</taxon>
        <taxon>Pseudomonadota</taxon>
        <taxon>Alphaproteobacteria</taxon>
        <taxon>Hyphomicrobiales</taxon>
        <taxon>Nitrobacteraceae</taxon>
        <taxon>Afipia</taxon>
    </lineage>
</organism>
<name>K8P2L0_9BRAD</name>
<dbReference type="OrthoDB" id="5959484at2"/>
<dbReference type="Pfam" id="PF12307">
    <property type="entry name" value="DUF3631"/>
    <property type="match status" value="1"/>
</dbReference>
<evidence type="ECO:0000313" key="4">
    <source>
        <dbReference type="Proteomes" id="UP000001095"/>
    </source>
</evidence>
<proteinExistence type="predicted"/>
<dbReference type="RefSeq" id="WP_002714515.1">
    <property type="nucleotide sequence ID" value="NZ_KB375281.1"/>
</dbReference>
<dbReference type="AlphaFoldDB" id="K8P2L0"/>
<dbReference type="EMBL" id="AGWY01000015">
    <property type="protein sequence ID" value="EKS32668.1"/>
    <property type="molecule type" value="Genomic_DNA"/>
</dbReference>